<dbReference type="OrthoDB" id="3243323at2"/>
<dbReference type="SMART" id="SM00448">
    <property type="entry name" value="REC"/>
    <property type="match status" value="1"/>
</dbReference>
<dbReference type="CDD" id="cd17535">
    <property type="entry name" value="REC_NarL-like"/>
    <property type="match status" value="1"/>
</dbReference>
<dbReference type="PROSITE" id="PS50110">
    <property type="entry name" value="RESPONSE_REGULATORY"/>
    <property type="match status" value="1"/>
</dbReference>
<dbReference type="Pfam" id="PF00072">
    <property type="entry name" value="Response_reg"/>
    <property type="match status" value="1"/>
</dbReference>
<accession>A0A430FNS6</accession>
<dbReference type="PROSITE" id="PS50043">
    <property type="entry name" value="HTH_LUXR_2"/>
    <property type="match status" value="1"/>
</dbReference>
<dbReference type="SUPFAM" id="SSF46894">
    <property type="entry name" value="C-terminal effector domain of the bipartite response regulators"/>
    <property type="match status" value="1"/>
</dbReference>
<evidence type="ECO:0000313" key="9">
    <source>
        <dbReference type="Proteomes" id="UP000287470"/>
    </source>
</evidence>
<evidence type="ECO:0000256" key="5">
    <source>
        <dbReference type="PROSITE-ProRule" id="PRU00169"/>
    </source>
</evidence>
<dbReference type="SUPFAM" id="SSF52172">
    <property type="entry name" value="CheY-like"/>
    <property type="match status" value="1"/>
</dbReference>
<keyword evidence="1 5" id="KW-0597">Phosphoprotein</keyword>
<evidence type="ECO:0000259" key="7">
    <source>
        <dbReference type="PROSITE" id="PS50110"/>
    </source>
</evidence>
<gene>
    <name evidence="8" type="ORF">D2E24_1611</name>
</gene>
<dbReference type="Gene3D" id="3.40.50.2300">
    <property type="match status" value="1"/>
</dbReference>
<dbReference type="AlphaFoldDB" id="A0A430FNS6"/>
<evidence type="ECO:0000256" key="3">
    <source>
        <dbReference type="ARBA" id="ARBA00023125"/>
    </source>
</evidence>
<keyword evidence="9" id="KW-1185">Reference proteome</keyword>
<reference evidence="8 9" key="1">
    <citation type="submission" date="2018-09" db="EMBL/GenBank/DDBJ databases">
        <title>Characterization of the phylogenetic diversity of five novel species belonging to the genus Bifidobacterium.</title>
        <authorList>
            <person name="Lugli G.A."/>
            <person name="Duranti S."/>
            <person name="Milani C."/>
        </authorList>
    </citation>
    <scope>NUCLEOTIDE SEQUENCE [LARGE SCALE GENOMIC DNA]</scope>
    <source>
        <strain evidence="8 9">2033B</strain>
    </source>
</reference>
<comment type="caution">
    <text evidence="8">The sequence shown here is derived from an EMBL/GenBank/DDBJ whole genome shotgun (WGS) entry which is preliminary data.</text>
</comment>
<protein>
    <submittedName>
        <fullName evidence="8">Two-component response regulator</fullName>
    </submittedName>
</protein>
<dbReference type="RefSeq" id="WP_125968868.1">
    <property type="nucleotide sequence ID" value="NZ_QXGK01000018.1"/>
</dbReference>
<dbReference type="GO" id="GO:0006355">
    <property type="term" value="P:regulation of DNA-templated transcription"/>
    <property type="evidence" value="ECO:0007669"/>
    <property type="project" value="InterPro"/>
</dbReference>
<sequence>MITIGIVDNDRFALALLAQTVGRAVPGGRVLWAVESGAGALHRCLYGGDTCPDVLLLDVSLTDMDGLTVCRRIRESSARPAVLCITSYDVGHYRETAIDAGAQGLISKSCRPRDLASAIGTVADGRAMESGFMDAAVAHERVAAAAAERSRTMLSERERQVLDGYANNLDTEEIAALLGIRASTVFVVVRHAKAKLGVATRAEAVRAYLAGSRADSVH</sequence>
<dbReference type="InterPro" id="IPR011006">
    <property type="entry name" value="CheY-like_superfamily"/>
</dbReference>
<feature type="domain" description="Response regulatory" evidence="7">
    <location>
        <begin position="3"/>
        <end position="123"/>
    </location>
</feature>
<keyword evidence="2" id="KW-0805">Transcription regulation</keyword>
<dbReference type="Pfam" id="PF00196">
    <property type="entry name" value="GerE"/>
    <property type="match status" value="1"/>
</dbReference>
<proteinExistence type="predicted"/>
<dbReference type="CDD" id="cd06170">
    <property type="entry name" value="LuxR_C_like"/>
    <property type="match status" value="1"/>
</dbReference>
<name>A0A430FNS6_9BIFI</name>
<dbReference type="Proteomes" id="UP000287470">
    <property type="component" value="Unassembled WGS sequence"/>
</dbReference>
<evidence type="ECO:0000259" key="6">
    <source>
        <dbReference type="PROSITE" id="PS50043"/>
    </source>
</evidence>
<evidence type="ECO:0000313" key="8">
    <source>
        <dbReference type="EMBL" id="RSX54490.1"/>
    </source>
</evidence>
<organism evidence="8 9">
    <name type="scientific">Bifidobacterium samirii</name>
    <dbReference type="NCBI Taxonomy" id="2306974"/>
    <lineage>
        <taxon>Bacteria</taxon>
        <taxon>Bacillati</taxon>
        <taxon>Actinomycetota</taxon>
        <taxon>Actinomycetes</taxon>
        <taxon>Bifidobacteriales</taxon>
        <taxon>Bifidobacteriaceae</taxon>
        <taxon>Bifidobacterium</taxon>
    </lineage>
</organism>
<dbReference type="GO" id="GO:0000160">
    <property type="term" value="P:phosphorelay signal transduction system"/>
    <property type="evidence" value="ECO:0007669"/>
    <property type="project" value="InterPro"/>
</dbReference>
<dbReference type="PANTHER" id="PTHR43214:SF41">
    <property type="entry name" value="NITRATE_NITRITE RESPONSE REGULATOR PROTEIN NARP"/>
    <property type="match status" value="1"/>
</dbReference>
<dbReference type="InterPro" id="IPR016032">
    <property type="entry name" value="Sig_transdc_resp-reg_C-effctor"/>
</dbReference>
<evidence type="ECO:0000256" key="4">
    <source>
        <dbReference type="ARBA" id="ARBA00023163"/>
    </source>
</evidence>
<feature type="modified residue" description="4-aspartylphosphate" evidence="5">
    <location>
        <position position="58"/>
    </location>
</feature>
<dbReference type="SMART" id="SM00421">
    <property type="entry name" value="HTH_LUXR"/>
    <property type="match status" value="1"/>
</dbReference>
<dbReference type="InterPro" id="IPR000792">
    <property type="entry name" value="Tscrpt_reg_LuxR_C"/>
</dbReference>
<dbReference type="PANTHER" id="PTHR43214">
    <property type="entry name" value="TWO-COMPONENT RESPONSE REGULATOR"/>
    <property type="match status" value="1"/>
</dbReference>
<dbReference type="EMBL" id="QXGK01000018">
    <property type="protein sequence ID" value="RSX54490.1"/>
    <property type="molecule type" value="Genomic_DNA"/>
</dbReference>
<evidence type="ECO:0000256" key="2">
    <source>
        <dbReference type="ARBA" id="ARBA00023015"/>
    </source>
</evidence>
<keyword evidence="3" id="KW-0238">DNA-binding</keyword>
<dbReference type="GO" id="GO:0003677">
    <property type="term" value="F:DNA binding"/>
    <property type="evidence" value="ECO:0007669"/>
    <property type="project" value="UniProtKB-KW"/>
</dbReference>
<dbReference type="InterPro" id="IPR058245">
    <property type="entry name" value="NreC/VraR/RcsB-like_REC"/>
</dbReference>
<evidence type="ECO:0000256" key="1">
    <source>
        <dbReference type="ARBA" id="ARBA00022553"/>
    </source>
</evidence>
<keyword evidence="4" id="KW-0804">Transcription</keyword>
<dbReference type="InterPro" id="IPR039420">
    <property type="entry name" value="WalR-like"/>
</dbReference>
<feature type="domain" description="HTH luxR-type" evidence="6">
    <location>
        <begin position="147"/>
        <end position="212"/>
    </location>
</feature>
<dbReference type="InterPro" id="IPR001789">
    <property type="entry name" value="Sig_transdc_resp-reg_receiver"/>
</dbReference>